<evidence type="ECO:0000313" key="1">
    <source>
        <dbReference type="EMBL" id="OGX90894.1"/>
    </source>
</evidence>
<proteinExistence type="predicted"/>
<keyword evidence="2" id="KW-1185">Reference proteome</keyword>
<evidence type="ECO:0000313" key="2">
    <source>
        <dbReference type="Proteomes" id="UP000177506"/>
    </source>
</evidence>
<dbReference type="AlphaFoldDB" id="A0A1G1TJ50"/>
<organism evidence="1 2">
    <name type="scientific">Hymenobacter coccineus</name>
    <dbReference type="NCBI Taxonomy" id="1908235"/>
    <lineage>
        <taxon>Bacteria</taxon>
        <taxon>Pseudomonadati</taxon>
        <taxon>Bacteroidota</taxon>
        <taxon>Cytophagia</taxon>
        <taxon>Cytophagales</taxon>
        <taxon>Hymenobacteraceae</taxon>
        <taxon>Hymenobacter</taxon>
    </lineage>
</organism>
<dbReference type="Proteomes" id="UP000177506">
    <property type="component" value="Unassembled WGS sequence"/>
</dbReference>
<dbReference type="EMBL" id="MDZA01000110">
    <property type="protein sequence ID" value="OGX90894.1"/>
    <property type="molecule type" value="Genomic_DNA"/>
</dbReference>
<comment type="caution">
    <text evidence="1">The sequence shown here is derived from an EMBL/GenBank/DDBJ whole genome shotgun (WGS) entry which is preliminary data.</text>
</comment>
<sequence>MESELTTFLTTIDTPAFRRDNLAKVRAKAAAAKGSGSSQLSVSVPAAESVDVALPTTHLQAVVSGK</sequence>
<name>A0A1G1TJ50_9BACT</name>
<reference evidence="1 2" key="1">
    <citation type="submission" date="2016-08" db="EMBL/GenBank/DDBJ databases">
        <title>Hymenobacter coccineus sp. nov., Hymenobacter lapidarius sp. nov. and Hymenobacter glacialis sp. nov., isolated from Antarctic soil.</title>
        <authorList>
            <person name="Sedlacek I."/>
            <person name="Kralova S."/>
            <person name="Kyrova K."/>
            <person name="Maslanova I."/>
            <person name="Stankova E."/>
            <person name="Vrbovska V."/>
            <person name="Nemec M."/>
            <person name="Bartak M."/>
            <person name="Svec P."/>
            <person name="Busse H.-J."/>
            <person name="Pantucek R."/>
        </authorList>
    </citation>
    <scope>NUCLEOTIDE SEQUENCE [LARGE SCALE GENOMIC DNA]</scope>
    <source>
        <strain evidence="1 2">CCM 8649</strain>
    </source>
</reference>
<gene>
    <name evidence="1" type="ORF">BEN49_06095</name>
</gene>
<protein>
    <submittedName>
        <fullName evidence="1">Uncharacterized protein</fullName>
    </submittedName>
</protein>
<accession>A0A1G1TJ50</accession>
<dbReference type="RefSeq" id="WP_070742527.1">
    <property type="nucleotide sequence ID" value="NZ_MDZA01000110.1"/>
</dbReference>